<evidence type="ECO:0000313" key="5">
    <source>
        <dbReference type="Proteomes" id="UP000324288"/>
    </source>
</evidence>
<dbReference type="Proteomes" id="UP000324288">
    <property type="component" value="Chromosome"/>
</dbReference>
<dbReference type="AlphaFoldDB" id="A0A0M4N0E4"/>
<reference evidence="2" key="2">
    <citation type="journal article" date="2016" name="Int. J. Syst. Evol. Microbiol.">
        <title>Lawsonella clevelandensis gen. nov., sp. nov., a new member of the suborder Corynebacterineae isolated from human abscesses.</title>
        <authorList>
            <person name="Bell M.E."/>
            <person name="Bernard K.A."/>
            <person name="Harrington S.M."/>
            <person name="Patel N.B."/>
            <person name="Tucker T.A."/>
            <person name="Metcalfe M.G."/>
            <person name="McQuiston J.R."/>
        </authorList>
    </citation>
    <scope>NUCLEOTIDE SEQUENCE</scope>
    <source>
        <strain evidence="2">X1698</strain>
    </source>
</reference>
<proteinExistence type="predicted"/>
<reference evidence="2 4" key="1">
    <citation type="journal article" date="2015" name="Genome Announc.">
        <title>Complete Genome Sequences for Two Strains of a Novel Fastidious, Partially Acid-Fast, Gram-Positive Corynebacterineae Bacterium, Derived from Human Clinical Samples.</title>
        <authorList>
            <person name="Nicholson A.C."/>
            <person name="Bell M."/>
            <person name="Humrighouse B.W."/>
            <person name="McQuiston J.R."/>
        </authorList>
    </citation>
    <scope>NUCLEOTIDE SEQUENCE [LARGE SCALE GENOMIC DNA]</scope>
    <source>
        <strain evidence="2 4">X1698</strain>
    </source>
</reference>
<dbReference type="Proteomes" id="UP000068137">
    <property type="component" value="Chromosome"/>
</dbReference>
<gene>
    <name evidence="2" type="ORF">AL705_07235</name>
    <name evidence="3" type="ORF">LC603019_01437</name>
</gene>
<organism evidence="2 4">
    <name type="scientific">Lawsonella clevelandensis</name>
    <dbReference type="NCBI Taxonomy" id="1528099"/>
    <lineage>
        <taxon>Bacteria</taxon>
        <taxon>Bacillati</taxon>
        <taxon>Actinomycetota</taxon>
        <taxon>Actinomycetes</taxon>
        <taxon>Mycobacteriales</taxon>
        <taxon>Lawsonellaceae</taxon>
        <taxon>Lawsonella</taxon>
    </lineage>
</organism>
<evidence type="ECO:0000256" key="1">
    <source>
        <dbReference type="SAM" id="Phobius"/>
    </source>
</evidence>
<accession>A0A0M4N0E4</accession>
<evidence type="ECO:0000313" key="2">
    <source>
        <dbReference type="EMBL" id="ALE19361.1"/>
    </source>
</evidence>
<dbReference type="GeneID" id="84895335"/>
<dbReference type="EMBL" id="LR584267">
    <property type="protein sequence ID" value="VHO01505.1"/>
    <property type="molecule type" value="Genomic_DNA"/>
</dbReference>
<keyword evidence="1" id="KW-1133">Transmembrane helix</keyword>
<name>A0A0M4N0E4_9ACTN</name>
<protein>
    <submittedName>
        <fullName evidence="2">Uncharacterized protein</fullName>
    </submittedName>
</protein>
<evidence type="ECO:0000313" key="4">
    <source>
        <dbReference type="Proteomes" id="UP000068137"/>
    </source>
</evidence>
<feature type="transmembrane region" description="Helical" evidence="1">
    <location>
        <begin position="20"/>
        <end position="47"/>
    </location>
</feature>
<keyword evidence="5" id="KW-1185">Reference proteome</keyword>
<dbReference type="EMBL" id="CP012390">
    <property type="protein sequence ID" value="ALE19361.1"/>
    <property type="molecule type" value="Genomic_DNA"/>
</dbReference>
<keyword evidence="1" id="KW-0812">Transmembrane</keyword>
<sequence>MERFIDWTNTVASWFVDLPVGWQMFFALLILIPICLVIAKFLLLPIIDAVQNAYRRRVDVHNVIEPAVVENVDESATTAAGVAADGTAHSDSR</sequence>
<keyword evidence="1" id="KW-0472">Membrane</keyword>
<reference evidence="3 5" key="3">
    <citation type="submission" date="2019-04" db="EMBL/GenBank/DDBJ databases">
        <authorList>
            <person name="Seth-Smith MB H."/>
            <person name="Seth-Smith H."/>
        </authorList>
    </citation>
    <scope>NUCLEOTIDE SEQUENCE [LARGE SCALE GENOMIC DNA]</scope>
    <source>
        <strain evidence="3">USB-603019</strain>
    </source>
</reference>
<evidence type="ECO:0000313" key="3">
    <source>
        <dbReference type="EMBL" id="VHO01505.1"/>
    </source>
</evidence>
<dbReference type="RefSeq" id="WP_053962434.1">
    <property type="nucleotide sequence ID" value="NZ_CAJPTR010000008.1"/>
</dbReference>
<dbReference type="KEGG" id="cbq:AL705_07235"/>